<evidence type="ECO:0008006" key="3">
    <source>
        <dbReference type="Google" id="ProtNLM"/>
    </source>
</evidence>
<accession>A0ABU3RDY7</accession>
<protein>
    <recommendedName>
        <fullName evidence="3">N-acetyltransferase domain-containing protein</fullName>
    </recommendedName>
</protein>
<gene>
    <name evidence="1" type="ORF">RQP52_15445</name>
</gene>
<comment type="caution">
    <text evidence="1">The sequence shown here is derived from an EMBL/GenBank/DDBJ whole genome shotgun (WGS) entry which is preliminary data.</text>
</comment>
<dbReference type="Proteomes" id="UP001260980">
    <property type="component" value="Unassembled WGS sequence"/>
</dbReference>
<sequence length="157" mass="17776">MIQQQAFLNLPYPFAMKLAFMGSPLQFGQAMLIFNDETYDIVGAAGFVYGTGANDYEDREICQVEIAFILEQYRRTPLFLRGLEALLSLIKAGNPDVKQLQFWSSSDNKEIQPIVSRWSSLPGFQSSVVNNLTFYKFSFDELEAYCRRIGTTGVRSG</sequence>
<keyword evidence="2" id="KW-1185">Reference proteome</keyword>
<evidence type="ECO:0000313" key="2">
    <source>
        <dbReference type="Proteomes" id="UP001260980"/>
    </source>
</evidence>
<evidence type="ECO:0000313" key="1">
    <source>
        <dbReference type="EMBL" id="MDU0202498.1"/>
    </source>
</evidence>
<proteinExistence type="predicted"/>
<organism evidence="1 2">
    <name type="scientific">Paenibacillus violae</name>
    <dbReference type="NCBI Taxonomy" id="3077234"/>
    <lineage>
        <taxon>Bacteria</taxon>
        <taxon>Bacillati</taxon>
        <taxon>Bacillota</taxon>
        <taxon>Bacilli</taxon>
        <taxon>Bacillales</taxon>
        <taxon>Paenibacillaceae</taxon>
        <taxon>Paenibacillus</taxon>
    </lineage>
</organism>
<name>A0ABU3RDY7_9BACL</name>
<dbReference type="EMBL" id="JAWCUD010000004">
    <property type="protein sequence ID" value="MDU0202498.1"/>
    <property type="molecule type" value="Genomic_DNA"/>
</dbReference>
<reference evidence="1 2" key="1">
    <citation type="submission" date="2023-10" db="EMBL/GenBank/DDBJ databases">
        <title>Paenibacillus strain PFR10 Genome sequencing and assembly.</title>
        <authorList>
            <person name="Kim I."/>
        </authorList>
    </citation>
    <scope>NUCLEOTIDE SEQUENCE [LARGE SCALE GENOMIC DNA]</scope>
    <source>
        <strain evidence="1 2">PFR10</strain>
    </source>
</reference>